<dbReference type="EMBL" id="BGPR01001883">
    <property type="protein sequence ID" value="GBM63687.1"/>
    <property type="molecule type" value="Genomic_DNA"/>
</dbReference>
<dbReference type="Pfam" id="PF05978">
    <property type="entry name" value="UNC-93"/>
    <property type="match status" value="1"/>
</dbReference>
<dbReference type="CDD" id="cd17407">
    <property type="entry name" value="MFS_MFSD11"/>
    <property type="match status" value="1"/>
</dbReference>
<evidence type="ECO:0000256" key="9">
    <source>
        <dbReference type="SAM" id="Phobius"/>
    </source>
</evidence>
<accession>A0A4Y2HEF6</accession>
<evidence type="ECO:0000256" key="6">
    <source>
        <dbReference type="ARBA" id="ARBA00023180"/>
    </source>
</evidence>
<keyword evidence="12" id="KW-1185">Reference proteome</keyword>
<evidence type="ECO:0000256" key="1">
    <source>
        <dbReference type="ARBA" id="ARBA00004141"/>
    </source>
</evidence>
<dbReference type="SUPFAM" id="SSF103473">
    <property type="entry name" value="MFS general substrate transporter"/>
    <property type="match status" value="1"/>
</dbReference>
<feature type="transmembrane region" description="Helical" evidence="9">
    <location>
        <begin position="352"/>
        <end position="371"/>
    </location>
</feature>
<comment type="caution">
    <text evidence="11">The sequence shown here is derived from an EMBL/GenBank/DDBJ whole genome shotgun (WGS) entry which is preliminary data.</text>
</comment>
<feature type="transmembrane region" description="Helical" evidence="9">
    <location>
        <begin position="59"/>
        <end position="84"/>
    </location>
</feature>
<dbReference type="InterPro" id="IPR010291">
    <property type="entry name" value="Ion_channel_UNC-93"/>
</dbReference>
<evidence type="ECO:0000256" key="8">
    <source>
        <dbReference type="ARBA" id="ARBA00041910"/>
    </source>
</evidence>
<evidence type="ECO:0000256" key="3">
    <source>
        <dbReference type="ARBA" id="ARBA00022692"/>
    </source>
</evidence>
<protein>
    <recommendedName>
        <fullName evidence="7">UNC93-like protein MFSD11</fullName>
    </recommendedName>
    <alternativeName>
        <fullName evidence="8">Major facilitator superfamily domain-containing protein 11</fullName>
    </alternativeName>
</protein>
<feature type="transmembrane region" description="Helical" evidence="9">
    <location>
        <begin position="221"/>
        <end position="241"/>
    </location>
</feature>
<feature type="transmembrane region" description="Helical" evidence="9">
    <location>
        <begin position="280"/>
        <end position="298"/>
    </location>
</feature>
<evidence type="ECO:0000313" key="11">
    <source>
        <dbReference type="EMBL" id="GBM63687.1"/>
    </source>
</evidence>
<evidence type="ECO:0000256" key="5">
    <source>
        <dbReference type="ARBA" id="ARBA00023136"/>
    </source>
</evidence>
<evidence type="ECO:0000256" key="10">
    <source>
        <dbReference type="SAM" id="SignalP"/>
    </source>
</evidence>
<dbReference type="Gene3D" id="1.20.1250.20">
    <property type="entry name" value="MFS general substrate transporter like domains"/>
    <property type="match status" value="2"/>
</dbReference>
<proteinExistence type="inferred from homology"/>
<evidence type="ECO:0000256" key="4">
    <source>
        <dbReference type="ARBA" id="ARBA00022989"/>
    </source>
</evidence>
<feature type="transmembrane region" description="Helical" evidence="9">
    <location>
        <begin position="383"/>
        <end position="403"/>
    </location>
</feature>
<dbReference type="InterPro" id="IPR036259">
    <property type="entry name" value="MFS_trans_sf"/>
</dbReference>
<feature type="transmembrane region" description="Helical" evidence="9">
    <location>
        <begin position="128"/>
        <end position="146"/>
    </location>
</feature>
<feature type="transmembrane region" description="Helical" evidence="9">
    <location>
        <begin position="450"/>
        <end position="471"/>
    </location>
</feature>
<feature type="transmembrane region" description="Helical" evidence="9">
    <location>
        <begin position="99"/>
        <end position="116"/>
    </location>
</feature>
<feature type="chain" id="PRO_5021193721" description="UNC93-like protein MFSD11" evidence="10">
    <location>
        <begin position="29"/>
        <end position="490"/>
    </location>
</feature>
<sequence>MVSPQPKKWHSFSKVFLFVTPAMVPVLMVPPLEEEDELEFDQIVEKYDEIQLRTRMGYVYFYAGFSFMLVFTAFQTCGMIQNIVISSMKKQYAGYNGDGYISLAVVYAVFAISNWLAPSIICTVGPKICMLLGGVSYSLFIANFFFHETWCLYLASAIIGFGASLFWTGQGNFLTINSDAETMSRNSGVFWALLQCSLLFGNIFVFFKFKGKSEIDENTRFVVFGVLLGVSLVGLVLLCCLRNGKRQSVDVTSNPSATPEGSGALAEFKKAVFLLKTKKMLFLAITFLYTGFELSFFSGVYGTGIGFTKRFGSDAAKYVGISGICIGAGEIIGGAVFGILGKKTNKYGRDLVILLGYLFHIITFFLIYINLPAKSTLRETNQPAFINSNVGLAMVCAFGLGFGDACYNTQIYSILGSVYAEDSAPAFALFKFFQSIAAAIAFFYSSVLELPYQLLILVVFGTLGTCSFWLVEWAEYQKLVKEKAEAKYKE</sequence>
<keyword evidence="6" id="KW-0325">Glycoprotein</keyword>
<keyword evidence="10" id="KW-0732">Signal</keyword>
<dbReference type="OrthoDB" id="196103at2759"/>
<dbReference type="AlphaFoldDB" id="A0A4Y2HEF6"/>
<dbReference type="PANTHER" id="PTHR23294">
    <property type="entry name" value="ET TRANSLATION PRODUCT-RELATED"/>
    <property type="match status" value="1"/>
</dbReference>
<keyword evidence="3 9" id="KW-0812">Transmembrane</keyword>
<keyword evidence="4 9" id="KW-1133">Transmembrane helix</keyword>
<dbReference type="Proteomes" id="UP000499080">
    <property type="component" value="Unassembled WGS sequence"/>
</dbReference>
<name>A0A4Y2HEF6_ARAVE</name>
<evidence type="ECO:0000313" key="12">
    <source>
        <dbReference type="Proteomes" id="UP000499080"/>
    </source>
</evidence>
<reference evidence="11 12" key="1">
    <citation type="journal article" date="2019" name="Sci. Rep.">
        <title>Orb-weaving spider Araneus ventricosus genome elucidates the spidroin gene catalogue.</title>
        <authorList>
            <person name="Kono N."/>
            <person name="Nakamura H."/>
            <person name="Ohtoshi R."/>
            <person name="Moran D.A.P."/>
            <person name="Shinohara A."/>
            <person name="Yoshida Y."/>
            <person name="Fujiwara M."/>
            <person name="Mori M."/>
            <person name="Tomita M."/>
            <person name="Arakawa K."/>
        </authorList>
    </citation>
    <scope>NUCLEOTIDE SEQUENCE [LARGE SCALE GENOMIC DNA]</scope>
</reference>
<organism evidence="11 12">
    <name type="scientific">Araneus ventricosus</name>
    <name type="common">Orbweaver spider</name>
    <name type="synonym">Epeira ventricosa</name>
    <dbReference type="NCBI Taxonomy" id="182803"/>
    <lineage>
        <taxon>Eukaryota</taxon>
        <taxon>Metazoa</taxon>
        <taxon>Ecdysozoa</taxon>
        <taxon>Arthropoda</taxon>
        <taxon>Chelicerata</taxon>
        <taxon>Arachnida</taxon>
        <taxon>Araneae</taxon>
        <taxon>Araneomorphae</taxon>
        <taxon>Entelegynae</taxon>
        <taxon>Araneoidea</taxon>
        <taxon>Araneidae</taxon>
        <taxon>Araneus</taxon>
    </lineage>
</organism>
<feature type="transmembrane region" description="Helical" evidence="9">
    <location>
        <begin position="188"/>
        <end position="209"/>
    </location>
</feature>
<feature type="transmembrane region" description="Helical" evidence="9">
    <location>
        <begin position="318"/>
        <end position="340"/>
    </location>
</feature>
<gene>
    <name evidence="11" type="primary">MFSD11</name>
    <name evidence="11" type="ORF">AVEN_198692_1</name>
</gene>
<feature type="signal peptide" evidence="10">
    <location>
        <begin position="1"/>
        <end position="28"/>
    </location>
</feature>
<evidence type="ECO:0000256" key="7">
    <source>
        <dbReference type="ARBA" id="ARBA00040302"/>
    </source>
</evidence>
<keyword evidence="5 9" id="KW-0472">Membrane</keyword>
<dbReference type="PANTHER" id="PTHR23294:SF0">
    <property type="entry name" value="UNC93-LIKE PROTEIN MFSD11"/>
    <property type="match status" value="1"/>
</dbReference>
<evidence type="ECO:0000256" key="2">
    <source>
        <dbReference type="ARBA" id="ARBA00009172"/>
    </source>
</evidence>
<feature type="transmembrane region" description="Helical" evidence="9">
    <location>
        <begin position="424"/>
        <end position="444"/>
    </location>
</feature>
<comment type="subcellular location">
    <subcellularLocation>
        <location evidence="1">Membrane</location>
        <topology evidence="1">Multi-pass membrane protein</topology>
    </subcellularLocation>
</comment>
<dbReference type="GO" id="GO:0016020">
    <property type="term" value="C:membrane"/>
    <property type="evidence" value="ECO:0007669"/>
    <property type="project" value="UniProtKB-SubCell"/>
</dbReference>
<comment type="similarity">
    <text evidence="2">Belongs to the unc-93 family.</text>
</comment>
<feature type="transmembrane region" description="Helical" evidence="9">
    <location>
        <begin position="152"/>
        <end position="176"/>
    </location>
</feature>
<dbReference type="InterPro" id="IPR051617">
    <property type="entry name" value="UNC-93-like_regulator"/>
</dbReference>